<organism evidence="1">
    <name type="scientific">Nothobranchius kuhntae</name>
    <name type="common">Beira killifish</name>
    <dbReference type="NCBI Taxonomy" id="321403"/>
    <lineage>
        <taxon>Eukaryota</taxon>
        <taxon>Metazoa</taxon>
        <taxon>Chordata</taxon>
        <taxon>Craniata</taxon>
        <taxon>Vertebrata</taxon>
        <taxon>Euteleostomi</taxon>
        <taxon>Actinopterygii</taxon>
        <taxon>Neopterygii</taxon>
        <taxon>Teleostei</taxon>
        <taxon>Neoteleostei</taxon>
        <taxon>Acanthomorphata</taxon>
        <taxon>Ovalentaria</taxon>
        <taxon>Atherinomorphae</taxon>
        <taxon>Cyprinodontiformes</taxon>
        <taxon>Nothobranchiidae</taxon>
        <taxon>Nothobranchius</taxon>
    </lineage>
</organism>
<dbReference type="AlphaFoldDB" id="A0A1A8JJU3"/>
<dbReference type="EMBL" id="HAED01022643">
    <property type="protein sequence ID" value="SBR09405.1"/>
    <property type="molecule type" value="Transcribed_RNA"/>
</dbReference>
<accession>A0A1A8JJU3</accession>
<reference evidence="1" key="2">
    <citation type="submission" date="2016-06" db="EMBL/GenBank/DDBJ databases">
        <title>The genome of a short-lived fish provides insights into sex chromosome evolution and the genetic control of aging.</title>
        <authorList>
            <person name="Reichwald K."/>
            <person name="Felder M."/>
            <person name="Petzold A."/>
            <person name="Koch P."/>
            <person name="Groth M."/>
            <person name="Platzer M."/>
        </authorList>
    </citation>
    <scope>NUCLEOTIDE SEQUENCE</scope>
    <source>
        <tissue evidence="1">Brain</tissue>
    </source>
</reference>
<reference evidence="1" key="1">
    <citation type="submission" date="2016-05" db="EMBL/GenBank/DDBJ databases">
        <authorList>
            <person name="Lavstsen T."/>
            <person name="Jespersen J.S."/>
        </authorList>
    </citation>
    <scope>NUCLEOTIDE SEQUENCE</scope>
    <source>
        <tissue evidence="1">Brain</tissue>
    </source>
</reference>
<evidence type="ECO:0000313" key="1">
    <source>
        <dbReference type="EMBL" id="SBR09405.1"/>
    </source>
</evidence>
<proteinExistence type="predicted"/>
<name>A0A1A8JJU3_NOTKU</name>
<gene>
    <name evidence="1" type="primary">Nfu_g_1_005553</name>
</gene>
<sequence length="135" mass="14812">MGIKVTRKISPRTPNVKMIMKVRRNTALTGTKVKVTKVILMVETEVLQEAAKATRNVEEVGVAAMMTTILENMSTNTDVDVDVDVATDMDTEEVGIIREAETGGLCINQRLLKLTNISFERALLHNNPDLTAAAE</sequence>
<protein>
    <submittedName>
        <fullName evidence="1">Uncharacterized protein</fullName>
    </submittedName>
</protein>